<evidence type="ECO:0000313" key="2">
    <source>
        <dbReference type="WBParaSite" id="jg19668"/>
    </source>
</evidence>
<accession>A0A915DI06</accession>
<dbReference type="Proteomes" id="UP000887574">
    <property type="component" value="Unplaced"/>
</dbReference>
<proteinExistence type="predicted"/>
<reference evidence="2" key="1">
    <citation type="submission" date="2022-11" db="UniProtKB">
        <authorList>
            <consortium name="WormBaseParasite"/>
        </authorList>
    </citation>
    <scope>IDENTIFICATION</scope>
</reference>
<protein>
    <submittedName>
        <fullName evidence="2">Uncharacterized protein</fullName>
    </submittedName>
</protein>
<organism evidence="1 2">
    <name type="scientific">Ditylenchus dipsaci</name>
    <dbReference type="NCBI Taxonomy" id="166011"/>
    <lineage>
        <taxon>Eukaryota</taxon>
        <taxon>Metazoa</taxon>
        <taxon>Ecdysozoa</taxon>
        <taxon>Nematoda</taxon>
        <taxon>Chromadorea</taxon>
        <taxon>Rhabditida</taxon>
        <taxon>Tylenchina</taxon>
        <taxon>Tylenchomorpha</taxon>
        <taxon>Sphaerularioidea</taxon>
        <taxon>Anguinidae</taxon>
        <taxon>Anguininae</taxon>
        <taxon>Ditylenchus</taxon>
    </lineage>
</organism>
<dbReference type="AlphaFoldDB" id="A0A915DI06"/>
<evidence type="ECO:0000313" key="1">
    <source>
        <dbReference type="Proteomes" id="UP000887574"/>
    </source>
</evidence>
<keyword evidence="1" id="KW-1185">Reference proteome</keyword>
<name>A0A915DI06_9BILA</name>
<dbReference type="WBParaSite" id="jg19668">
    <property type="protein sequence ID" value="jg19668"/>
    <property type="gene ID" value="jg19668"/>
</dbReference>
<sequence length="123" mass="14824">MDQFSNEFEKGLIDIVQVPNHWYPKNMTSSTLHTLNQIYLMIYANYFHENFKYFVYLPNKFTGLPDYILTMQNNLKEHSLKHKSWILYEFLNADSSKTTAVVFTKEQVSFFYMFALMFYKPDQ</sequence>